<organism evidence="3 4">
    <name type="scientific">Zymoseptoria tritici ST99CH_1A5</name>
    <dbReference type="NCBI Taxonomy" id="1276529"/>
    <lineage>
        <taxon>Eukaryota</taxon>
        <taxon>Fungi</taxon>
        <taxon>Dikarya</taxon>
        <taxon>Ascomycota</taxon>
        <taxon>Pezizomycotina</taxon>
        <taxon>Dothideomycetes</taxon>
        <taxon>Dothideomycetidae</taxon>
        <taxon>Mycosphaerellales</taxon>
        <taxon>Mycosphaerellaceae</taxon>
        <taxon>Zymoseptoria</taxon>
    </lineage>
</organism>
<dbReference type="AlphaFoldDB" id="A0A1Y6LXN3"/>
<feature type="transmembrane region" description="Helical" evidence="2">
    <location>
        <begin position="36"/>
        <end position="53"/>
    </location>
</feature>
<dbReference type="EMBL" id="LT882686">
    <property type="protein sequence ID" value="SMY29144.1"/>
    <property type="molecule type" value="Genomic_DNA"/>
</dbReference>
<accession>A0A1Y6LXN3</accession>
<feature type="region of interest" description="Disordered" evidence="1">
    <location>
        <begin position="1"/>
        <end position="21"/>
    </location>
</feature>
<evidence type="ECO:0000313" key="4">
    <source>
        <dbReference type="Proteomes" id="UP000215453"/>
    </source>
</evidence>
<gene>
    <name evidence="3" type="ORF">ZT1A5_G10591</name>
</gene>
<keyword evidence="2" id="KW-0472">Membrane</keyword>
<proteinExistence type="predicted"/>
<dbReference type="Proteomes" id="UP000215453">
    <property type="component" value="Chromosome 11"/>
</dbReference>
<keyword evidence="2" id="KW-1133">Transmembrane helix</keyword>
<sequence>MGFPATSNHPTNEQEHRSSIWTGPTETECAEKYRDITNLETIVFTAVMILFLLEEWQPSRKYLQVMPPWVHLVVWLVSVGVAVWHAVFEFWAGFCDPDIVMAALKVGLSYVLKIGGSFVSFWHLVEEVEWVRPLPPGRRWYRRRLRWIEEPEPLQFFWRKKKAD</sequence>
<evidence type="ECO:0000256" key="1">
    <source>
        <dbReference type="SAM" id="MobiDB-lite"/>
    </source>
</evidence>
<keyword evidence="2" id="KW-0812">Transmembrane</keyword>
<evidence type="ECO:0000313" key="3">
    <source>
        <dbReference type="EMBL" id="SMY29144.1"/>
    </source>
</evidence>
<protein>
    <submittedName>
        <fullName evidence="3">Uncharacterized protein</fullName>
    </submittedName>
</protein>
<evidence type="ECO:0000256" key="2">
    <source>
        <dbReference type="SAM" id="Phobius"/>
    </source>
</evidence>
<feature type="compositionally biased region" description="Polar residues" evidence="1">
    <location>
        <begin position="1"/>
        <end position="11"/>
    </location>
</feature>
<reference evidence="3 4" key="1">
    <citation type="submission" date="2016-10" db="EMBL/GenBank/DDBJ databases">
        <authorList>
            <person name="Varghese N."/>
        </authorList>
    </citation>
    <scope>NUCLEOTIDE SEQUENCE [LARGE SCALE GENOMIC DNA]</scope>
</reference>
<feature type="transmembrane region" description="Helical" evidence="2">
    <location>
        <begin position="73"/>
        <end position="94"/>
    </location>
</feature>
<name>A0A1Y6LXN3_ZYMTR</name>